<dbReference type="InterPro" id="IPR023319">
    <property type="entry name" value="Tex-like_HTH_dom_sf"/>
</dbReference>
<dbReference type="Pfam" id="PF16921">
    <property type="entry name" value="Tex_YqgF"/>
    <property type="match status" value="1"/>
</dbReference>
<feature type="region of interest" description="Disordered" evidence="1">
    <location>
        <begin position="23"/>
        <end position="47"/>
    </location>
</feature>
<evidence type="ECO:0000313" key="4">
    <source>
        <dbReference type="Proteomes" id="UP001260980"/>
    </source>
</evidence>
<dbReference type="Gene3D" id="2.40.50.140">
    <property type="entry name" value="Nucleic acid-binding proteins"/>
    <property type="match status" value="1"/>
</dbReference>
<dbReference type="InterPro" id="IPR018974">
    <property type="entry name" value="Tex-like_N"/>
</dbReference>
<dbReference type="InterPro" id="IPR055179">
    <property type="entry name" value="Tex-like_central_region"/>
</dbReference>
<dbReference type="Pfam" id="PF17674">
    <property type="entry name" value="HHH_9"/>
    <property type="match status" value="1"/>
</dbReference>
<dbReference type="SUPFAM" id="SSF158832">
    <property type="entry name" value="Tex N-terminal region-like"/>
    <property type="match status" value="1"/>
</dbReference>
<keyword evidence="4" id="KW-1185">Reference proteome</keyword>
<dbReference type="CDD" id="cd05685">
    <property type="entry name" value="S1_Tex"/>
    <property type="match status" value="1"/>
</dbReference>
<dbReference type="Pfam" id="PF12836">
    <property type="entry name" value="HHH_3"/>
    <property type="match status" value="1"/>
</dbReference>
<feature type="domain" description="S1 motif" evidence="2">
    <location>
        <begin position="705"/>
        <end position="774"/>
    </location>
</feature>
<dbReference type="PANTHER" id="PTHR10724:SF10">
    <property type="entry name" value="S1 RNA-BINDING DOMAIN-CONTAINING PROTEIN 1"/>
    <property type="match status" value="1"/>
</dbReference>
<dbReference type="Gene3D" id="1.10.10.650">
    <property type="entry name" value="RuvA domain 2-like"/>
    <property type="match status" value="1"/>
</dbReference>
<dbReference type="Gene3D" id="1.10.150.310">
    <property type="entry name" value="Tex RuvX-like domain-like"/>
    <property type="match status" value="1"/>
</dbReference>
<dbReference type="PROSITE" id="PS50126">
    <property type="entry name" value="S1"/>
    <property type="match status" value="1"/>
</dbReference>
<dbReference type="InterPro" id="IPR012340">
    <property type="entry name" value="NA-bd_OB-fold"/>
</dbReference>
<dbReference type="InterPro" id="IPR006641">
    <property type="entry name" value="YqgF/RNaseH-like_dom"/>
</dbReference>
<proteinExistence type="predicted"/>
<protein>
    <submittedName>
        <fullName evidence="3">Tex family protein</fullName>
    </submittedName>
</protein>
<dbReference type="Pfam" id="PF00575">
    <property type="entry name" value="S1"/>
    <property type="match status" value="1"/>
</dbReference>
<name>A0ABU3RHX6_9BACL</name>
<dbReference type="SMART" id="SM00732">
    <property type="entry name" value="YqgFc"/>
    <property type="match status" value="1"/>
</dbReference>
<dbReference type="Gene3D" id="1.10.3500.10">
    <property type="entry name" value="Tex N-terminal region-like"/>
    <property type="match status" value="1"/>
</dbReference>
<dbReference type="PANTHER" id="PTHR10724">
    <property type="entry name" value="30S RIBOSOMAL PROTEIN S1"/>
    <property type="match status" value="1"/>
</dbReference>
<dbReference type="InterPro" id="IPR041692">
    <property type="entry name" value="HHH_9"/>
</dbReference>
<dbReference type="InterPro" id="IPR012337">
    <property type="entry name" value="RNaseH-like_sf"/>
</dbReference>
<organism evidence="3 4">
    <name type="scientific">Paenibacillus violae</name>
    <dbReference type="NCBI Taxonomy" id="3077234"/>
    <lineage>
        <taxon>Bacteria</taxon>
        <taxon>Bacillati</taxon>
        <taxon>Bacillota</taxon>
        <taxon>Bacilli</taxon>
        <taxon>Bacillales</taxon>
        <taxon>Paenibacillaceae</taxon>
        <taxon>Paenibacillus</taxon>
    </lineage>
</organism>
<dbReference type="SUPFAM" id="SSF50249">
    <property type="entry name" value="Nucleic acid-binding proteins"/>
    <property type="match status" value="1"/>
</dbReference>
<dbReference type="InterPro" id="IPR050437">
    <property type="entry name" value="Ribos_protein_bS1-like"/>
</dbReference>
<dbReference type="Gene3D" id="3.30.420.140">
    <property type="entry name" value="YqgF/RNase H-like domain"/>
    <property type="match status" value="1"/>
</dbReference>
<evidence type="ECO:0000313" key="3">
    <source>
        <dbReference type="EMBL" id="MDU0203718.1"/>
    </source>
</evidence>
<gene>
    <name evidence="3" type="ORF">RQP52_21780</name>
</gene>
<comment type="caution">
    <text evidence="3">The sequence shown here is derived from an EMBL/GenBank/DDBJ whole genome shotgun (WGS) entry which is preliminary data.</text>
</comment>
<dbReference type="InterPro" id="IPR003029">
    <property type="entry name" value="S1_domain"/>
</dbReference>
<dbReference type="InterPro" id="IPR010994">
    <property type="entry name" value="RuvA_2-like"/>
</dbReference>
<dbReference type="SUPFAM" id="SSF53098">
    <property type="entry name" value="Ribonuclease H-like"/>
    <property type="match status" value="1"/>
</dbReference>
<dbReference type="Proteomes" id="UP001260980">
    <property type="component" value="Unassembled WGS sequence"/>
</dbReference>
<dbReference type="EMBL" id="JAWCUD010000008">
    <property type="protein sequence ID" value="MDU0203718.1"/>
    <property type="molecule type" value="Genomic_DNA"/>
</dbReference>
<reference evidence="3 4" key="1">
    <citation type="submission" date="2023-10" db="EMBL/GenBank/DDBJ databases">
        <title>Paenibacillus strain PFR10 Genome sequencing and assembly.</title>
        <authorList>
            <person name="Kim I."/>
        </authorList>
    </citation>
    <scope>NUCLEOTIDE SEQUENCE [LARGE SCALE GENOMIC DNA]</scope>
    <source>
        <strain evidence="3 4">PFR10</strain>
    </source>
</reference>
<evidence type="ECO:0000259" key="2">
    <source>
        <dbReference type="PROSITE" id="PS50126"/>
    </source>
</evidence>
<dbReference type="SMART" id="SM00316">
    <property type="entry name" value="S1"/>
    <property type="match status" value="1"/>
</dbReference>
<dbReference type="Pfam" id="PF22706">
    <property type="entry name" value="Tex_central_region"/>
    <property type="match status" value="1"/>
</dbReference>
<dbReference type="InterPro" id="IPR023323">
    <property type="entry name" value="Tex-like_dom_sf"/>
</dbReference>
<sequence length="778" mass="86930">MTVTILETMMNKWFHAAGEASGSTGVTSAAVEEQADSKGTKNKYEEEPKEKVVLSDEKKAEIQERILKQISAELQLPAGKVKTTMGLLDEGNTIPFIARYRKEMTGELDENQLRDIEERLQYLRNLEDRKLEVVRLIDEQGKLTDELRKSIEGAAKLQEIEDLYRPYRQKRKTRASVAKERGLEPLADWIWKQPRNGSLEQEAERYVNADKQVASAADAIQGAMDILAENIADDAKIRAWVRRYTQDQGVLHTEAKDAKAESVYEMYYAYQEPVKRLPPHRILAINRGEREEILKVNLVVTVDKIHDYIARQIIKGQSVVQDVLRAIVEDAYKRLIAPSIEREVRGEMTEMGEEQAIKIFAENLRNLLLQAPVKGHVVLGVDPAYRTGCKLAVIDDTGKMLEIAVTYPTPPNNKVAEAKAKFKQLISKHGVELIVIGNGTASRETEQFVAELIGEIKEQKLKYLIVSEAGASVYSASKLAQTEFPDLDVAERSAISIARRLQDPLAELVKIEPKAIGVGQYQHDVSQKRLDENLKAVVESAVNHVGVDLNTASPSLLSYVSGVNATLAKNIVKYREENGKFGSRQELSKVPRLGAKTFEQCVGFMRIPGGGNPLDNTPIHPESYDVVDRLFKELRLELAQLGSQQLLSLLQTLEPEEMAPKLGVGVPTLRDILDSLQRPGRDPREEVPAPIFRTDVLQLEDLVPGMELTGTVRNVIDFGAFVDIGIKNDGLVHISQLKNGFVKHPMDVVSVGDIVQVWVLNVDQKKGRVGLTMKKPQQ</sequence>
<evidence type="ECO:0000256" key="1">
    <source>
        <dbReference type="SAM" id="MobiDB-lite"/>
    </source>
</evidence>
<dbReference type="InterPro" id="IPR037027">
    <property type="entry name" value="YqgF/RNaseH-like_dom_sf"/>
</dbReference>
<dbReference type="Pfam" id="PF09371">
    <property type="entry name" value="Tex_N"/>
    <property type="match status" value="1"/>
</dbReference>
<accession>A0ABU3RHX6</accession>
<dbReference type="SUPFAM" id="SSF47781">
    <property type="entry name" value="RuvA domain 2-like"/>
    <property type="match status" value="2"/>
</dbReference>
<dbReference type="InterPro" id="IPR032639">
    <property type="entry name" value="Tex_YqgF"/>
</dbReference>
<feature type="compositionally biased region" description="Basic and acidic residues" evidence="1">
    <location>
        <begin position="35"/>
        <end position="47"/>
    </location>
</feature>
<dbReference type="InterPro" id="IPR044146">
    <property type="entry name" value="S1_Tex"/>
</dbReference>